<name>A0AAV7QSJ3_PLEWA</name>
<organism evidence="2 3">
    <name type="scientific">Pleurodeles waltl</name>
    <name type="common">Iberian ribbed newt</name>
    <dbReference type="NCBI Taxonomy" id="8319"/>
    <lineage>
        <taxon>Eukaryota</taxon>
        <taxon>Metazoa</taxon>
        <taxon>Chordata</taxon>
        <taxon>Craniata</taxon>
        <taxon>Vertebrata</taxon>
        <taxon>Euteleostomi</taxon>
        <taxon>Amphibia</taxon>
        <taxon>Batrachia</taxon>
        <taxon>Caudata</taxon>
        <taxon>Salamandroidea</taxon>
        <taxon>Salamandridae</taxon>
        <taxon>Pleurodelinae</taxon>
        <taxon>Pleurodeles</taxon>
    </lineage>
</organism>
<evidence type="ECO:0000313" key="3">
    <source>
        <dbReference type="Proteomes" id="UP001066276"/>
    </source>
</evidence>
<feature type="region of interest" description="Disordered" evidence="1">
    <location>
        <begin position="15"/>
        <end position="59"/>
    </location>
</feature>
<sequence>MFNSPEDVWTLLHTKGLMHPTRESTEEATWLTPQTKRRREKSSREKPSRVQAAREQEKAIKETSQLISNPFFALTDNPSIASDTDTGPSPPSRAHLRKRARH</sequence>
<gene>
    <name evidence="2" type="ORF">NDU88_008713</name>
</gene>
<evidence type="ECO:0000313" key="2">
    <source>
        <dbReference type="EMBL" id="KAJ1142387.1"/>
    </source>
</evidence>
<protein>
    <submittedName>
        <fullName evidence="2">Uncharacterized protein</fullName>
    </submittedName>
</protein>
<feature type="region of interest" description="Disordered" evidence="1">
    <location>
        <begin position="72"/>
        <end position="102"/>
    </location>
</feature>
<keyword evidence="3" id="KW-1185">Reference proteome</keyword>
<proteinExistence type="predicted"/>
<dbReference type="Proteomes" id="UP001066276">
    <property type="component" value="Chromosome 6"/>
</dbReference>
<comment type="caution">
    <text evidence="2">The sequence shown here is derived from an EMBL/GenBank/DDBJ whole genome shotgun (WGS) entry which is preliminary data.</text>
</comment>
<dbReference type="AlphaFoldDB" id="A0AAV7QSJ3"/>
<evidence type="ECO:0000256" key="1">
    <source>
        <dbReference type="SAM" id="MobiDB-lite"/>
    </source>
</evidence>
<dbReference type="EMBL" id="JANPWB010000010">
    <property type="protein sequence ID" value="KAJ1142387.1"/>
    <property type="molecule type" value="Genomic_DNA"/>
</dbReference>
<feature type="compositionally biased region" description="Polar residues" evidence="1">
    <location>
        <begin position="76"/>
        <end position="87"/>
    </location>
</feature>
<reference evidence="2" key="1">
    <citation type="journal article" date="2022" name="bioRxiv">
        <title>Sequencing and chromosome-scale assembly of the giantPleurodeles waltlgenome.</title>
        <authorList>
            <person name="Brown T."/>
            <person name="Elewa A."/>
            <person name="Iarovenko S."/>
            <person name="Subramanian E."/>
            <person name="Araus A.J."/>
            <person name="Petzold A."/>
            <person name="Susuki M."/>
            <person name="Suzuki K.-i.T."/>
            <person name="Hayashi T."/>
            <person name="Toyoda A."/>
            <person name="Oliveira C."/>
            <person name="Osipova E."/>
            <person name="Leigh N.D."/>
            <person name="Simon A."/>
            <person name="Yun M.H."/>
        </authorList>
    </citation>
    <scope>NUCLEOTIDE SEQUENCE</scope>
    <source>
        <strain evidence="2">20211129_DDA</strain>
        <tissue evidence="2">Liver</tissue>
    </source>
</reference>
<feature type="compositionally biased region" description="Basic and acidic residues" evidence="1">
    <location>
        <begin position="42"/>
        <end position="59"/>
    </location>
</feature>
<accession>A0AAV7QSJ3</accession>